<evidence type="ECO:0000313" key="4">
    <source>
        <dbReference type="EMBL" id="AOT70633.1"/>
    </source>
</evidence>
<feature type="domain" description="TPM" evidence="3">
    <location>
        <begin position="44"/>
        <end position="163"/>
    </location>
</feature>
<gene>
    <name evidence="4" type="ORF">Gferi_14265</name>
</gene>
<keyword evidence="2" id="KW-0472">Membrane</keyword>
<dbReference type="Proteomes" id="UP000095743">
    <property type="component" value="Chromosome"/>
</dbReference>
<evidence type="ECO:0000256" key="2">
    <source>
        <dbReference type="SAM" id="Phobius"/>
    </source>
</evidence>
<sequence>MDQRRWLLVKNRLYLRRFSVIMLIIFMVFGVHPVMAAEKANQKVYDFAELLTAEEAAKLEGISDKYSQKRQVDIIILTAKDTQGKDVVTYMEDFYDEKGLGYDKPHGNTVILTIDMEHREVYVAGFYKGEKYLDDSRCDLIRKKITPDLSGGNYYEAFHSFIKLSYQYMGIKPGVNPEKILFKLWFQVLVAIIVASVSVVTMAYHSGGRSTTGGSTYLDAKNSGITNRRDVYIRTETTKRKKPSNEKKSGGGSLGGGSFGGGMSGGGHSHSGSRGSF</sequence>
<proteinExistence type="predicted"/>
<feature type="transmembrane region" description="Helical" evidence="2">
    <location>
        <begin position="184"/>
        <end position="204"/>
    </location>
</feature>
<feature type="compositionally biased region" description="Gly residues" evidence="1">
    <location>
        <begin position="250"/>
        <end position="269"/>
    </location>
</feature>
<keyword evidence="2" id="KW-0812">Transmembrane</keyword>
<evidence type="ECO:0000256" key="1">
    <source>
        <dbReference type="SAM" id="MobiDB-lite"/>
    </source>
</evidence>
<dbReference type="Pfam" id="PF04536">
    <property type="entry name" value="TPM_phosphatase"/>
    <property type="match status" value="1"/>
</dbReference>
<name>A0A1D8GI97_9FIRM</name>
<accession>A0A1D8GI97</accession>
<organism evidence="4 5">
    <name type="scientific">Geosporobacter ferrireducens</name>
    <dbReference type="NCBI Taxonomy" id="1424294"/>
    <lineage>
        <taxon>Bacteria</taxon>
        <taxon>Bacillati</taxon>
        <taxon>Bacillota</taxon>
        <taxon>Clostridia</taxon>
        <taxon>Peptostreptococcales</taxon>
        <taxon>Thermotaleaceae</taxon>
        <taxon>Geosporobacter</taxon>
    </lineage>
</organism>
<evidence type="ECO:0000313" key="5">
    <source>
        <dbReference type="Proteomes" id="UP000095743"/>
    </source>
</evidence>
<evidence type="ECO:0000259" key="3">
    <source>
        <dbReference type="Pfam" id="PF04536"/>
    </source>
</evidence>
<dbReference type="EMBL" id="CP017269">
    <property type="protein sequence ID" value="AOT70633.1"/>
    <property type="molecule type" value="Genomic_DNA"/>
</dbReference>
<protein>
    <recommendedName>
        <fullName evidence="3">TPM domain-containing protein</fullName>
    </recommendedName>
</protein>
<keyword evidence="5" id="KW-1185">Reference proteome</keyword>
<dbReference type="KEGG" id="gfe:Gferi_14265"/>
<reference evidence="4 5" key="1">
    <citation type="submission" date="2016-09" db="EMBL/GenBank/DDBJ databases">
        <title>Genomic analysis reveals versatility of anaerobic energy metabolism of Geosporobacter ferrireducens IRF9 of phylum Firmicutes.</title>
        <authorList>
            <person name="Kim S.-J."/>
        </authorList>
    </citation>
    <scope>NUCLEOTIDE SEQUENCE [LARGE SCALE GENOMIC DNA]</scope>
    <source>
        <strain evidence="4 5">IRF9</strain>
    </source>
</reference>
<dbReference type="AlphaFoldDB" id="A0A1D8GI97"/>
<dbReference type="InterPro" id="IPR007621">
    <property type="entry name" value="TPM_dom"/>
</dbReference>
<dbReference type="STRING" id="1424294.Gferi_14265"/>
<keyword evidence="2" id="KW-1133">Transmembrane helix</keyword>
<feature type="compositionally biased region" description="Basic and acidic residues" evidence="1">
    <location>
        <begin position="229"/>
        <end position="249"/>
    </location>
</feature>
<dbReference type="OrthoDB" id="9806054at2"/>
<dbReference type="Gene3D" id="3.10.310.50">
    <property type="match status" value="1"/>
</dbReference>
<feature type="region of interest" description="Disordered" evidence="1">
    <location>
        <begin position="229"/>
        <end position="277"/>
    </location>
</feature>